<evidence type="ECO:0000313" key="11">
    <source>
        <dbReference type="EMBL" id="GIL31840.1"/>
    </source>
</evidence>
<name>A0A8J4EPX8_9ACTN</name>
<keyword evidence="3" id="KW-1003">Cell membrane</keyword>
<evidence type="ECO:0000256" key="4">
    <source>
        <dbReference type="ARBA" id="ARBA00022692"/>
    </source>
</evidence>
<keyword evidence="4 7" id="KW-0812">Transmembrane</keyword>
<dbReference type="EMBL" id="BOPO01000084">
    <property type="protein sequence ID" value="GIL29205.1"/>
    <property type="molecule type" value="Genomic_DNA"/>
</dbReference>
<evidence type="ECO:0000256" key="7">
    <source>
        <dbReference type="SAM" id="Phobius"/>
    </source>
</evidence>
<dbReference type="RefSeq" id="WP_207126875.1">
    <property type="nucleotide sequence ID" value="NZ_BOPO01000084.1"/>
</dbReference>
<evidence type="ECO:0000256" key="2">
    <source>
        <dbReference type="ARBA" id="ARBA00022448"/>
    </source>
</evidence>
<dbReference type="EMBL" id="BOPO01000150">
    <property type="protein sequence ID" value="GIL31840.1"/>
    <property type="molecule type" value="Genomic_DNA"/>
</dbReference>
<feature type="domain" description="Oligopeptide transport permease C-like N-terminal" evidence="9">
    <location>
        <begin position="18"/>
        <end position="61"/>
    </location>
</feature>
<dbReference type="Pfam" id="PF12911">
    <property type="entry name" value="OppC_N"/>
    <property type="match status" value="1"/>
</dbReference>
<reference evidence="12" key="1">
    <citation type="journal article" date="2021" name="Int. J. Syst. Evol. Microbiol.">
        <title>Actinocatenispora comari sp. nov., an endophytic actinomycete isolated from aerial parts of Comarum salesowianum.</title>
        <authorList>
            <person name="Oyunbileg N."/>
            <person name="Iizaka Y."/>
            <person name="Hamada M."/>
            <person name="Davaapurev B.O."/>
            <person name="Fukumoto A."/>
            <person name="Tsetseg B."/>
            <person name="Kato F."/>
            <person name="Tamura T."/>
            <person name="Batkhuu J."/>
            <person name="Anzai Y."/>
        </authorList>
    </citation>
    <scope>NUCLEOTIDE SEQUENCE [LARGE SCALE GENOMIC DNA]</scope>
    <source>
        <strain evidence="12">NUM-2625</strain>
    </source>
</reference>
<comment type="subcellular location">
    <subcellularLocation>
        <location evidence="1">Cell membrane</location>
        <topology evidence="1">Multi-pass membrane protein</topology>
    </subcellularLocation>
</comment>
<feature type="transmembrane region" description="Helical" evidence="7">
    <location>
        <begin position="206"/>
        <end position="232"/>
    </location>
</feature>
<dbReference type="CDD" id="cd06261">
    <property type="entry name" value="TM_PBP2"/>
    <property type="match status" value="1"/>
</dbReference>
<dbReference type="Proteomes" id="UP000614996">
    <property type="component" value="Unassembled WGS sequence"/>
</dbReference>
<organism evidence="11 12">
    <name type="scientific">Actinocatenispora comari</name>
    <dbReference type="NCBI Taxonomy" id="2807577"/>
    <lineage>
        <taxon>Bacteria</taxon>
        <taxon>Bacillati</taxon>
        <taxon>Actinomycetota</taxon>
        <taxon>Actinomycetes</taxon>
        <taxon>Micromonosporales</taxon>
        <taxon>Micromonosporaceae</taxon>
        <taxon>Actinocatenispora</taxon>
    </lineage>
</organism>
<dbReference type="GO" id="GO:0005886">
    <property type="term" value="C:plasma membrane"/>
    <property type="evidence" value="ECO:0007669"/>
    <property type="project" value="UniProtKB-SubCell"/>
</dbReference>
<evidence type="ECO:0000259" key="8">
    <source>
        <dbReference type="Pfam" id="PF00528"/>
    </source>
</evidence>
<dbReference type="InterPro" id="IPR025966">
    <property type="entry name" value="OppC_N"/>
</dbReference>
<evidence type="ECO:0000256" key="3">
    <source>
        <dbReference type="ARBA" id="ARBA00022475"/>
    </source>
</evidence>
<dbReference type="InterPro" id="IPR000515">
    <property type="entry name" value="MetI-like"/>
</dbReference>
<dbReference type="InterPro" id="IPR050366">
    <property type="entry name" value="BP-dependent_transpt_permease"/>
</dbReference>
<keyword evidence="6 7" id="KW-0472">Membrane</keyword>
<evidence type="ECO:0000256" key="5">
    <source>
        <dbReference type="ARBA" id="ARBA00022989"/>
    </source>
</evidence>
<sequence length="298" mass="30581">MTTLSMAAERVRARSGARTFLSRYARSRSAVVGAIGLLVIVVCAVAAPLLAPYGPTAQSAGSLLGPSGSHWLGTDDLGRDILSRAIYGARASLTVGCGSAALGALIGVPLGVVAGYLGRWTDSVSMRFVDLLLAVPTVLLALVITAVIGASRINLIVAIGVAAIPQFARLARAATLSIRDRDFVVASRGMGATTPDTMFRTVLLNLLGPIMVQLVITASLAVVVEAGLSVLGLGVPPPTPSWGGMLQEARGYLYQSPTFGVFPGLCLAITVFCMDRVGHGLRIAVGVESAGATTRAAI</sequence>
<feature type="transmembrane region" description="Helical" evidence="7">
    <location>
        <begin position="128"/>
        <end position="147"/>
    </location>
</feature>
<reference evidence="11" key="2">
    <citation type="submission" date="2021-02" db="EMBL/GenBank/DDBJ databases">
        <title>Whole genome shotgun sequence of Actinocatenispora sp. strain NUM-2625.</title>
        <authorList>
            <person name="Oyunbileg N."/>
            <person name="Iizaka Y."/>
            <person name="Davaapurev BO."/>
            <person name="Fukumoto A."/>
            <person name="Batkhuu J."/>
            <person name="Anzai Y."/>
        </authorList>
    </citation>
    <scope>NUCLEOTIDE SEQUENCE</scope>
    <source>
        <strain evidence="11">NUM-2625</strain>
    </source>
</reference>
<proteinExistence type="predicted"/>
<evidence type="ECO:0000313" key="10">
    <source>
        <dbReference type="EMBL" id="GIL29205.1"/>
    </source>
</evidence>
<dbReference type="PANTHER" id="PTHR43386">
    <property type="entry name" value="OLIGOPEPTIDE TRANSPORT SYSTEM PERMEASE PROTEIN APPC"/>
    <property type="match status" value="1"/>
</dbReference>
<dbReference type="GO" id="GO:0055085">
    <property type="term" value="P:transmembrane transport"/>
    <property type="evidence" value="ECO:0007669"/>
    <property type="project" value="InterPro"/>
</dbReference>
<dbReference type="Pfam" id="PF00528">
    <property type="entry name" value="BPD_transp_1"/>
    <property type="match status" value="1"/>
</dbReference>
<feature type="transmembrane region" description="Helical" evidence="7">
    <location>
        <begin position="153"/>
        <end position="171"/>
    </location>
</feature>
<evidence type="ECO:0000313" key="12">
    <source>
        <dbReference type="Proteomes" id="UP000614996"/>
    </source>
</evidence>
<dbReference type="AlphaFoldDB" id="A0A8J4EPX8"/>
<keyword evidence="2" id="KW-0813">Transport</keyword>
<evidence type="ECO:0000256" key="1">
    <source>
        <dbReference type="ARBA" id="ARBA00004651"/>
    </source>
</evidence>
<protein>
    <submittedName>
        <fullName evidence="11">Glutathione ABC transporter permease GsiD</fullName>
    </submittedName>
</protein>
<feature type="domain" description="ABC transmembrane type-1" evidence="8">
    <location>
        <begin position="107"/>
        <end position="276"/>
    </location>
</feature>
<dbReference type="PANTHER" id="PTHR43386:SF25">
    <property type="entry name" value="PEPTIDE ABC TRANSPORTER PERMEASE PROTEIN"/>
    <property type="match status" value="1"/>
</dbReference>
<keyword evidence="5 7" id="KW-1133">Transmembrane helix</keyword>
<dbReference type="Gene3D" id="1.10.3720.10">
    <property type="entry name" value="MetI-like"/>
    <property type="match status" value="1"/>
</dbReference>
<keyword evidence="12" id="KW-1185">Reference proteome</keyword>
<comment type="caution">
    <text evidence="11">The sequence shown here is derived from an EMBL/GenBank/DDBJ whole genome shotgun (WGS) entry which is preliminary data.</text>
</comment>
<feature type="transmembrane region" description="Helical" evidence="7">
    <location>
        <begin position="93"/>
        <end position="116"/>
    </location>
</feature>
<accession>A0A8J4EPX8</accession>
<feature type="transmembrane region" description="Helical" evidence="7">
    <location>
        <begin position="30"/>
        <end position="51"/>
    </location>
</feature>
<feature type="transmembrane region" description="Helical" evidence="7">
    <location>
        <begin position="252"/>
        <end position="273"/>
    </location>
</feature>
<dbReference type="InterPro" id="IPR035906">
    <property type="entry name" value="MetI-like_sf"/>
</dbReference>
<evidence type="ECO:0000256" key="6">
    <source>
        <dbReference type="ARBA" id="ARBA00023136"/>
    </source>
</evidence>
<evidence type="ECO:0000259" key="9">
    <source>
        <dbReference type="Pfam" id="PF12911"/>
    </source>
</evidence>
<gene>
    <name evidence="11" type="primary">dppC_4</name>
    <name evidence="10" type="synonym">dppC_3</name>
    <name evidence="10" type="ORF">NUM_44590</name>
    <name evidence="11" type="ORF">NUM_70940</name>
</gene>
<dbReference type="SUPFAM" id="SSF161098">
    <property type="entry name" value="MetI-like"/>
    <property type="match status" value="1"/>
</dbReference>